<feature type="compositionally biased region" description="Basic and acidic residues" evidence="1">
    <location>
        <begin position="90"/>
        <end position="99"/>
    </location>
</feature>
<proteinExistence type="predicted"/>
<evidence type="ECO:0008006" key="4">
    <source>
        <dbReference type="Google" id="ProtNLM"/>
    </source>
</evidence>
<reference evidence="2" key="1">
    <citation type="submission" date="2022-05" db="EMBL/GenBank/DDBJ databases">
        <authorList>
            <person name="Friedrich I."/>
            <person name="Poehlein A."/>
            <person name="Schneider D."/>
            <person name="Hertel R."/>
            <person name="Daniel R."/>
        </authorList>
    </citation>
    <scope>NUCLEOTIDE SEQUENCE</scope>
</reference>
<evidence type="ECO:0000313" key="2">
    <source>
        <dbReference type="EMBL" id="USN14421.1"/>
    </source>
</evidence>
<keyword evidence="3" id="KW-1185">Reference proteome</keyword>
<evidence type="ECO:0000313" key="3">
    <source>
        <dbReference type="Proteomes" id="UP001057102"/>
    </source>
</evidence>
<name>A0A9E7MRJ4_9CAUD</name>
<gene>
    <name evidence="2" type="ORF">DONNERLITTCHEN_00200</name>
</gene>
<sequence>MDWTTVGAWLKGNGGSLLGLAGAVATGNIPAGVAAVASMVTEATGESSPAAALARLQADPATMVRLEEIAKRDEADIRAHHRELLRLELEDRQKEHEQQQETIRSGDNAEDEYVRRTRPMMARQSWYATMAYILAFELLKAFEVVKSGAEVELAMILLAPAGAYIGFRTWDKLRVPRAK</sequence>
<protein>
    <recommendedName>
        <fullName evidence="4">Holin</fullName>
    </recommendedName>
</protein>
<organism evidence="2 3">
    <name type="scientific">Janthinobacterium phage vB_JliS-Donnerlittchen</name>
    <dbReference type="NCBI Taxonomy" id="2948610"/>
    <lineage>
        <taxon>Viruses</taxon>
        <taxon>Duplodnaviria</taxon>
        <taxon>Heunggongvirae</taxon>
        <taxon>Uroviricota</taxon>
        <taxon>Caudoviricetes</taxon>
        <taxon>Mesyanzhinovviridae</taxon>
        <taxon>Bradleyvirinae</taxon>
        <taxon>Donnerlittchenvirus</taxon>
        <taxon>Donnerlittchenvirus donnerlittchenvirus</taxon>
    </lineage>
</organism>
<dbReference type="EMBL" id="ON529854">
    <property type="protein sequence ID" value="USN14421.1"/>
    <property type="molecule type" value="Genomic_DNA"/>
</dbReference>
<dbReference type="Proteomes" id="UP001057102">
    <property type="component" value="Segment"/>
</dbReference>
<feature type="region of interest" description="Disordered" evidence="1">
    <location>
        <begin position="90"/>
        <end position="109"/>
    </location>
</feature>
<accession>A0A9E7MRJ4</accession>
<evidence type="ECO:0000256" key="1">
    <source>
        <dbReference type="SAM" id="MobiDB-lite"/>
    </source>
</evidence>